<dbReference type="Proteomes" id="UP001632038">
    <property type="component" value="Unassembled WGS sequence"/>
</dbReference>
<dbReference type="PANTHER" id="PTHR31672:SF13">
    <property type="entry name" value="F-BOX PROTEIN CPR30-LIKE"/>
    <property type="match status" value="1"/>
</dbReference>
<evidence type="ECO:0000313" key="3">
    <source>
        <dbReference type="Proteomes" id="UP001632038"/>
    </source>
</evidence>
<accession>A0ABD3DVR2</accession>
<keyword evidence="3" id="KW-1185">Reference proteome</keyword>
<comment type="caution">
    <text evidence="2">The sequence shown here is derived from an EMBL/GenBank/DDBJ whole genome shotgun (WGS) entry which is preliminary data.</text>
</comment>
<dbReference type="NCBIfam" id="TIGR01640">
    <property type="entry name" value="F_box_assoc_1"/>
    <property type="match status" value="1"/>
</dbReference>
<proteinExistence type="predicted"/>
<protein>
    <recommendedName>
        <fullName evidence="1">F-box associated beta-propeller type 1 domain-containing protein</fullName>
    </recommendedName>
</protein>
<evidence type="ECO:0000313" key="2">
    <source>
        <dbReference type="EMBL" id="KAL3645682.1"/>
    </source>
</evidence>
<name>A0ABD3DVR2_9LAMI</name>
<reference evidence="3" key="1">
    <citation type="journal article" date="2024" name="IScience">
        <title>Strigolactones Initiate the Formation of Haustorium-like Structures in Castilleja.</title>
        <authorList>
            <person name="Buerger M."/>
            <person name="Peterson D."/>
            <person name="Chory J."/>
        </authorList>
    </citation>
    <scope>NUCLEOTIDE SEQUENCE [LARGE SCALE GENOMIC DNA]</scope>
</reference>
<evidence type="ECO:0000259" key="1">
    <source>
        <dbReference type="Pfam" id="PF07734"/>
    </source>
</evidence>
<dbReference type="SUPFAM" id="SSF117281">
    <property type="entry name" value="Kelch motif"/>
    <property type="match status" value="1"/>
</dbReference>
<gene>
    <name evidence="2" type="ORF">CASFOL_010862</name>
</gene>
<dbReference type="InterPro" id="IPR050796">
    <property type="entry name" value="SCF_F-box_component"/>
</dbReference>
<dbReference type="InterPro" id="IPR015915">
    <property type="entry name" value="Kelch-typ_b-propeller"/>
</dbReference>
<feature type="domain" description="F-box associated beta-propeller type 1" evidence="1">
    <location>
        <begin position="101"/>
        <end position="307"/>
    </location>
</feature>
<sequence length="386" mass="44787">MGPANKGIFFNLAKSISSRLRYNNKISNNSSFPGSRFIPRRLQHVYANRDEKLLLRRRRLDGNTNTNEGKNVSYFSILGTDNNGSHFSLEKNYCLANHRFDMQSMRSRIVGSCNGIICLNDDYQLGNIVLWNPLTDELKYLPPTSIDLPAKAPYILFGHSVFGFDPRSDDYKVLRFVENGMLSNYRTENHFEVYSLKNDSWKQIINPVKFRYPCRDPLEISSFTLNGSCYWETDNRILCFDFADEVFSYLPLPPIQEKSQIEEDIERCLVGIDGSTLGLIVRPHRSERNFCLWVWESKEWCWSKVDSFKVRDGVRVLLGLFGGDKCFFGGWLNELMLFDLTTRELKTLDIEDHFPWATSLVPFVESTVSIKGHSNERINDLWSNRD</sequence>
<dbReference type="AlphaFoldDB" id="A0ABD3DVR2"/>
<dbReference type="Pfam" id="PF07734">
    <property type="entry name" value="FBA_1"/>
    <property type="match status" value="1"/>
</dbReference>
<dbReference type="EMBL" id="JAVIJP010000013">
    <property type="protein sequence ID" value="KAL3645682.1"/>
    <property type="molecule type" value="Genomic_DNA"/>
</dbReference>
<dbReference type="InterPro" id="IPR006527">
    <property type="entry name" value="F-box-assoc_dom_typ1"/>
</dbReference>
<dbReference type="InterPro" id="IPR017451">
    <property type="entry name" value="F-box-assoc_interact_dom"/>
</dbReference>
<organism evidence="2 3">
    <name type="scientific">Castilleja foliolosa</name>
    <dbReference type="NCBI Taxonomy" id="1961234"/>
    <lineage>
        <taxon>Eukaryota</taxon>
        <taxon>Viridiplantae</taxon>
        <taxon>Streptophyta</taxon>
        <taxon>Embryophyta</taxon>
        <taxon>Tracheophyta</taxon>
        <taxon>Spermatophyta</taxon>
        <taxon>Magnoliopsida</taxon>
        <taxon>eudicotyledons</taxon>
        <taxon>Gunneridae</taxon>
        <taxon>Pentapetalae</taxon>
        <taxon>asterids</taxon>
        <taxon>lamiids</taxon>
        <taxon>Lamiales</taxon>
        <taxon>Orobanchaceae</taxon>
        <taxon>Pedicularideae</taxon>
        <taxon>Castillejinae</taxon>
        <taxon>Castilleja</taxon>
    </lineage>
</organism>
<dbReference type="PANTHER" id="PTHR31672">
    <property type="entry name" value="BNACNNG10540D PROTEIN"/>
    <property type="match status" value="1"/>
</dbReference>